<organism evidence="2 3">
    <name type="scientific">Acetobacter garciniae</name>
    <dbReference type="NCBI Taxonomy" id="2817435"/>
    <lineage>
        <taxon>Bacteria</taxon>
        <taxon>Pseudomonadati</taxon>
        <taxon>Pseudomonadota</taxon>
        <taxon>Alphaproteobacteria</taxon>
        <taxon>Acetobacterales</taxon>
        <taxon>Acetobacteraceae</taxon>
        <taxon>Acetobacter</taxon>
    </lineage>
</organism>
<proteinExistence type="predicted"/>
<evidence type="ECO:0000256" key="1">
    <source>
        <dbReference type="SAM" id="Phobius"/>
    </source>
</evidence>
<keyword evidence="1" id="KW-0812">Transmembrane</keyword>
<dbReference type="Proteomes" id="UP000664073">
    <property type="component" value="Unassembled WGS sequence"/>
</dbReference>
<gene>
    <name evidence="2" type="ORF">J2D77_01760</name>
</gene>
<name>A0A939HLL5_9PROT</name>
<reference evidence="2" key="1">
    <citation type="submission" date="2021-03" db="EMBL/GenBank/DDBJ databases">
        <title>The complete genome sequence of Acetobacter sp. TBRC 12339.</title>
        <authorList>
            <person name="Charoenyingcharoen P."/>
            <person name="Yukphan P."/>
        </authorList>
    </citation>
    <scope>NUCLEOTIDE SEQUENCE</scope>
    <source>
        <strain evidence="2">TBRC 12339</strain>
    </source>
</reference>
<evidence type="ECO:0000313" key="2">
    <source>
        <dbReference type="EMBL" id="MBO1323879.1"/>
    </source>
</evidence>
<sequence length="1088" mass="115094">MTANGQDTAVRKTVTLRRALLGGVCTLLGLGVSGVAALLVYMTIRPIDITPVVRPFLPVALINSGTNRPPLASLSLDRAELRWNGLHDGLTSPLAIVLYNITLQGPARRTDDTIREARVMLDPLSLLRGTIGLRSASLRGVRITLRRKADGSTGPDFDLPANMQSPGGGNSVDIGKLEHIRLDDAVITVNDQMAHTRWVVSPLSADLSVRHRNRHQGLVGTASIGLSRQDGTSLTRLVTLSANGAPVGHDGAITWRLLSTPVSPAALSALAPQLKTVDIPTALTADTRLVPAAGTNWLLPDGVNLNLGLGAGRMVLAGSTYTLDHGAVALGLTLDRTAQGSLPAHLVLHDTSLSVHNADVPQGPDHTLELELAGQLTASDLLHPQGISGQVTANIAHVAFEDMHSYWPEHAAKGGKKWVADNITSGDASGLQTTLSLAGTKGWDTLKVVGLDGGLAAKGLTIHWLRPVSPLHDITARLAIHDLNTLIIDFDNGYQLVDRAGKNVGLSGTGRIEAGPGRMTITGLSQRDQTGIITSKLTGRLEDILALLAEDRLHLLSRHPISITNPRGKAEVNLSLSLPLVSHVRIDDMTINAHADVSHAMMGNVVAGRSVTNGHFELDATTQGLTLSGGGVIGGLPANVTYLADFSRVGPQAVLEQAHMTSRLTPQSLAAAGYDPGEHFNGTADLDVAYRETEDHHATVDVGLDLGHARILIPLWHKAPDQQARVSARLALVDGHIVGVDRIVASGPDLEVKGQAAIRPHMPPELIVSSFRIARSSGHARLALPTGSDSMIHVGVYADTLDLSPLVTGDPATQQPTTQAPAGYHIPEAATGRLHGPAGTAWAIDLTADTLWYNATKPSLRGVKAYFEHNGRRLRTMRFTMRGPTPVSMSLTPQGNSRSLDVTIPDLGTFLSAFNILPDVEGGHAVLTGTFDDSQATAPFKGKINVSPFTLKKAPTALRVARNISVYGWLWAQNTDAFEITHMSLPVTFEGDVLSIHDGSIGNTALGATLEGAINLSRNNIDLHGTVAPVFAVNKLPGKLPGIGRVFSPEKDGGVVAMTFGISGKLDNPGLHFNPFSILLPGVLRNML</sequence>
<protein>
    <recommendedName>
        <fullName evidence="4">AsmA-like C-terminal domain-containing protein</fullName>
    </recommendedName>
</protein>
<dbReference type="EMBL" id="JAFVMH010000001">
    <property type="protein sequence ID" value="MBO1323879.1"/>
    <property type="molecule type" value="Genomic_DNA"/>
</dbReference>
<keyword evidence="1" id="KW-1133">Transmembrane helix</keyword>
<comment type="caution">
    <text evidence="2">The sequence shown here is derived from an EMBL/GenBank/DDBJ whole genome shotgun (WGS) entry which is preliminary data.</text>
</comment>
<keyword evidence="1" id="KW-0472">Membrane</keyword>
<evidence type="ECO:0008006" key="4">
    <source>
        <dbReference type="Google" id="ProtNLM"/>
    </source>
</evidence>
<evidence type="ECO:0000313" key="3">
    <source>
        <dbReference type="Proteomes" id="UP000664073"/>
    </source>
</evidence>
<feature type="transmembrane region" description="Helical" evidence="1">
    <location>
        <begin position="20"/>
        <end position="44"/>
    </location>
</feature>
<accession>A0A939HLL5</accession>
<dbReference type="AlphaFoldDB" id="A0A939HLL5"/>
<keyword evidence="3" id="KW-1185">Reference proteome</keyword>